<dbReference type="EMBL" id="UGRP01000001">
    <property type="protein sequence ID" value="SUA18949.1"/>
    <property type="molecule type" value="Genomic_DNA"/>
</dbReference>
<keyword evidence="1" id="KW-0472">Membrane</keyword>
<evidence type="ECO:0000313" key="4">
    <source>
        <dbReference type="Proteomes" id="UP000072443"/>
    </source>
</evidence>
<dbReference type="EMBL" id="FEVP01000014">
    <property type="protein sequence ID" value="CWP81290.1"/>
    <property type="molecule type" value="Genomic_DNA"/>
</dbReference>
<accession>A0A378VRL8</accession>
<dbReference type="AlphaFoldDB" id="A0A378VRL8"/>
<reference evidence="2 4" key="1">
    <citation type="submission" date="2016-02" db="EMBL/GenBank/DDBJ databases">
        <authorList>
            <consortium name="Pathogen Informatics"/>
        </authorList>
    </citation>
    <scope>NUCLEOTIDE SEQUENCE [LARGE SCALE GENOMIC DNA]</scope>
    <source>
        <strain evidence="2 4">2842STDY5881269</strain>
    </source>
</reference>
<evidence type="ECO:0000313" key="3">
    <source>
        <dbReference type="EMBL" id="SUA18949.1"/>
    </source>
</evidence>
<organism evidence="3 5">
    <name type="scientific">Neisseria meningitidis</name>
    <dbReference type="NCBI Taxonomy" id="487"/>
    <lineage>
        <taxon>Bacteria</taxon>
        <taxon>Pseudomonadati</taxon>
        <taxon>Pseudomonadota</taxon>
        <taxon>Betaproteobacteria</taxon>
        <taxon>Neisseriales</taxon>
        <taxon>Neisseriaceae</taxon>
        <taxon>Neisseria</taxon>
    </lineage>
</organism>
<feature type="transmembrane region" description="Helical" evidence="1">
    <location>
        <begin position="43"/>
        <end position="74"/>
    </location>
</feature>
<sequence length="82" mass="9463">MKNGRLKTEKALSKTTTLTHKTKNGFPIIGIRFSVKLSELFSFFFSVFSSFFGIFRCVFCFFFSLFSGVFGFFFRSFCSSKP</sequence>
<reference evidence="3 5" key="2">
    <citation type="submission" date="2018-06" db="EMBL/GenBank/DDBJ databases">
        <authorList>
            <consortium name="Pathogen Informatics"/>
            <person name="Doyle S."/>
        </authorList>
    </citation>
    <scope>NUCLEOTIDE SEQUENCE [LARGE SCALE GENOMIC DNA]</scope>
    <source>
        <strain evidence="3 5">NCTC8554</strain>
    </source>
</reference>
<dbReference type="Proteomes" id="UP000254176">
    <property type="component" value="Unassembled WGS sequence"/>
</dbReference>
<evidence type="ECO:0000313" key="2">
    <source>
        <dbReference type="EMBL" id="CWP81290.1"/>
    </source>
</evidence>
<evidence type="ECO:0000256" key="1">
    <source>
        <dbReference type="SAM" id="Phobius"/>
    </source>
</evidence>
<protein>
    <submittedName>
        <fullName evidence="3">Uncharacterized protein</fullName>
    </submittedName>
</protein>
<proteinExistence type="predicted"/>
<gene>
    <name evidence="2" type="ORF">ERS514591_01281</name>
    <name evidence="3" type="ORF">NCTC8554_00634</name>
</gene>
<keyword evidence="1" id="KW-0812">Transmembrane</keyword>
<keyword evidence="1" id="KW-1133">Transmembrane helix</keyword>
<dbReference type="Proteomes" id="UP000072443">
    <property type="component" value="Unassembled WGS sequence"/>
</dbReference>
<name>A0A378VRL8_NEIME</name>
<evidence type="ECO:0000313" key="5">
    <source>
        <dbReference type="Proteomes" id="UP000254176"/>
    </source>
</evidence>